<evidence type="ECO:0000256" key="2">
    <source>
        <dbReference type="ARBA" id="ARBA00023015"/>
    </source>
</evidence>
<evidence type="ECO:0000313" key="6">
    <source>
        <dbReference type="EMBL" id="KPU44456.1"/>
    </source>
</evidence>
<evidence type="ECO:0000256" key="1">
    <source>
        <dbReference type="ARBA" id="ARBA00022491"/>
    </source>
</evidence>
<evidence type="ECO:0000259" key="5">
    <source>
        <dbReference type="PROSITE" id="PS50937"/>
    </source>
</evidence>
<dbReference type="STRING" id="36849.OXPF_19500"/>
<feature type="domain" description="HTH merR-type" evidence="5">
    <location>
        <begin position="116"/>
        <end position="156"/>
    </location>
</feature>
<gene>
    <name evidence="6" type="primary">cueR_1</name>
    <name evidence="6" type="ORF">OXPF_19500</name>
</gene>
<evidence type="ECO:0000256" key="4">
    <source>
        <dbReference type="ARBA" id="ARBA00023163"/>
    </source>
</evidence>
<keyword evidence="2" id="KW-0805">Transcription regulation</keyword>
<dbReference type="SUPFAM" id="SSF46955">
    <property type="entry name" value="Putative DNA-binding domain"/>
    <property type="match status" value="2"/>
</dbReference>
<comment type="caution">
    <text evidence="6">The sequence shown here is derived from an EMBL/GenBank/DDBJ whole genome shotgun (WGS) entry which is preliminary data.</text>
</comment>
<proteinExistence type="predicted"/>
<organism evidence="6 7">
    <name type="scientific">Oxobacter pfennigii</name>
    <dbReference type="NCBI Taxonomy" id="36849"/>
    <lineage>
        <taxon>Bacteria</taxon>
        <taxon>Bacillati</taxon>
        <taxon>Bacillota</taxon>
        <taxon>Clostridia</taxon>
        <taxon>Eubacteriales</taxon>
        <taxon>Clostridiaceae</taxon>
        <taxon>Oxobacter</taxon>
    </lineage>
</organism>
<evidence type="ECO:0000313" key="7">
    <source>
        <dbReference type="Proteomes" id="UP000050326"/>
    </source>
</evidence>
<protein>
    <submittedName>
        <fullName evidence="6">HTH-type transcriptional regulator CueR</fullName>
    </submittedName>
</protein>
<accession>A0A0N8NTC6</accession>
<dbReference type="SMART" id="SM00422">
    <property type="entry name" value="HTH_MERR"/>
    <property type="match status" value="2"/>
</dbReference>
<dbReference type="PANTHER" id="PTHR30204">
    <property type="entry name" value="REDOX-CYCLING DRUG-SENSING TRANSCRIPTIONAL ACTIVATOR SOXR"/>
    <property type="match status" value="1"/>
</dbReference>
<dbReference type="RefSeq" id="WP_054875004.1">
    <property type="nucleotide sequence ID" value="NZ_LKET01000030.1"/>
</dbReference>
<sequence length="241" mass="27595">MAIRPVDIARRLNVSTTTLRVYEDMGLAPKPNRTSAGYREYTEEHAAYFVCVREMLPAFDLTFIKSVLKKVQNKDIDTAFQLLNGAQADLWNDRQIAKKFSGMLTDRRSVPASKNNMMIKEVSKETGIPVTTIRFWEKAGLILPLRNPANGYRFYNGMHIKQLLTLYAIKLSVKTHRGKHFISAMEEAYRNFDISSLEQIHIVIENINARINKINRLQMKAAAALYSLCQQVESGRFQAFC</sequence>
<keyword evidence="4" id="KW-0804">Transcription</keyword>
<keyword evidence="3" id="KW-0238">DNA-binding</keyword>
<dbReference type="GO" id="GO:0003700">
    <property type="term" value="F:DNA-binding transcription factor activity"/>
    <property type="evidence" value="ECO:0007669"/>
    <property type="project" value="InterPro"/>
</dbReference>
<dbReference type="InterPro" id="IPR009061">
    <property type="entry name" value="DNA-bd_dom_put_sf"/>
</dbReference>
<feature type="domain" description="HTH merR-type" evidence="5">
    <location>
        <begin position="1"/>
        <end position="70"/>
    </location>
</feature>
<dbReference type="GO" id="GO:0003677">
    <property type="term" value="F:DNA binding"/>
    <property type="evidence" value="ECO:0007669"/>
    <property type="project" value="UniProtKB-KW"/>
</dbReference>
<dbReference type="PROSITE" id="PS50937">
    <property type="entry name" value="HTH_MERR_2"/>
    <property type="match status" value="2"/>
</dbReference>
<evidence type="ECO:0000256" key="3">
    <source>
        <dbReference type="ARBA" id="ARBA00023125"/>
    </source>
</evidence>
<dbReference type="Proteomes" id="UP000050326">
    <property type="component" value="Unassembled WGS sequence"/>
</dbReference>
<dbReference type="Gene3D" id="1.10.1660.10">
    <property type="match status" value="2"/>
</dbReference>
<dbReference type="AlphaFoldDB" id="A0A0N8NTC6"/>
<dbReference type="EMBL" id="LKET01000030">
    <property type="protein sequence ID" value="KPU44456.1"/>
    <property type="molecule type" value="Genomic_DNA"/>
</dbReference>
<reference evidence="6 7" key="1">
    <citation type="submission" date="2015-09" db="EMBL/GenBank/DDBJ databases">
        <title>Genome sequence of Oxobacter pfennigii DSM 3222.</title>
        <authorList>
            <person name="Poehlein A."/>
            <person name="Bengelsdorf F.R."/>
            <person name="Schiel-Bengelsdorf B."/>
            <person name="Duerre P."/>
            <person name="Daniel R."/>
        </authorList>
    </citation>
    <scope>NUCLEOTIDE SEQUENCE [LARGE SCALE GENOMIC DNA]</scope>
    <source>
        <strain evidence="6 7">DSM 3222</strain>
    </source>
</reference>
<keyword evidence="7" id="KW-1185">Reference proteome</keyword>
<keyword evidence="1" id="KW-0678">Repressor</keyword>
<dbReference type="OrthoDB" id="9791488at2"/>
<dbReference type="InterPro" id="IPR047057">
    <property type="entry name" value="MerR_fam"/>
</dbReference>
<dbReference type="InterPro" id="IPR000551">
    <property type="entry name" value="MerR-type_HTH_dom"/>
</dbReference>
<dbReference type="PANTHER" id="PTHR30204:SF69">
    <property type="entry name" value="MERR-FAMILY TRANSCRIPTIONAL REGULATOR"/>
    <property type="match status" value="1"/>
</dbReference>
<dbReference type="Pfam" id="PF00376">
    <property type="entry name" value="MerR"/>
    <property type="match status" value="2"/>
</dbReference>
<name>A0A0N8NTC6_9CLOT</name>